<dbReference type="AlphaFoldDB" id="A0A8S9PAR8"/>
<evidence type="ECO:0000313" key="3">
    <source>
        <dbReference type="Proteomes" id="UP000712600"/>
    </source>
</evidence>
<keyword evidence="1" id="KW-1133">Transmembrane helix</keyword>
<evidence type="ECO:0000313" key="2">
    <source>
        <dbReference type="EMBL" id="KAF3510207.1"/>
    </source>
</evidence>
<evidence type="ECO:0000256" key="1">
    <source>
        <dbReference type="SAM" id="Phobius"/>
    </source>
</evidence>
<keyword evidence="1" id="KW-0812">Transmembrane</keyword>
<dbReference type="Proteomes" id="UP000712600">
    <property type="component" value="Unassembled WGS sequence"/>
</dbReference>
<accession>A0A8S9PAR8</accession>
<organism evidence="2 3">
    <name type="scientific">Brassica cretica</name>
    <name type="common">Mustard</name>
    <dbReference type="NCBI Taxonomy" id="69181"/>
    <lineage>
        <taxon>Eukaryota</taxon>
        <taxon>Viridiplantae</taxon>
        <taxon>Streptophyta</taxon>
        <taxon>Embryophyta</taxon>
        <taxon>Tracheophyta</taxon>
        <taxon>Spermatophyta</taxon>
        <taxon>Magnoliopsida</taxon>
        <taxon>eudicotyledons</taxon>
        <taxon>Gunneridae</taxon>
        <taxon>Pentapetalae</taxon>
        <taxon>rosids</taxon>
        <taxon>malvids</taxon>
        <taxon>Brassicales</taxon>
        <taxon>Brassicaceae</taxon>
        <taxon>Brassiceae</taxon>
        <taxon>Brassica</taxon>
    </lineage>
</organism>
<keyword evidence="1" id="KW-0472">Membrane</keyword>
<feature type="transmembrane region" description="Helical" evidence="1">
    <location>
        <begin position="67"/>
        <end position="86"/>
    </location>
</feature>
<name>A0A8S9PAR8_BRACR</name>
<protein>
    <submittedName>
        <fullName evidence="2">Uncharacterized protein</fullName>
    </submittedName>
</protein>
<reference evidence="2" key="1">
    <citation type="submission" date="2019-12" db="EMBL/GenBank/DDBJ databases">
        <title>Genome sequencing and annotation of Brassica cretica.</title>
        <authorList>
            <person name="Studholme D.J."/>
            <person name="Sarris P."/>
        </authorList>
    </citation>
    <scope>NUCLEOTIDE SEQUENCE</scope>
    <source>
        <strain evidence="2">PFS-109/04</strain>
        <tissue evidence="2">Leaf</tissue>
    </source>
</reference>
<sequence>MRSSLGVPSCAVVSRVVLGCSIQYWMLLFFLRFQLMLGTASLWIGSRTVPRFDDFVLSILPSMFHRLVAAFIAACVSVTLPFAIFATPGLDSVLLRGRERRYKDMTAAVAEIVAARALL</sequence>
<proteinExistence type="predicted"/>
<comment type="caution">
    <text evidence="2">The sequence shown here is derived from an EMBL/GenBank/DDBJ whole genome shotgun (WGS) entry which is preliminary data.</text>
</comment>
<dbReference type="EMBL" id="QGKX02001521">
    <property type="protein sequence ID" value="KAF3510207.1"/>
    <property type="molecule type" value="Genomic_DNA"/>
</dbReference>
<gene>
    <name evidence="2" type="ORF">F2Q69_00004776</name>
</gene>
<feature type="transmembrane region" description="Helical" evidence="1">
    <location>
        <begin position="29"/>
        <end position="46"/>
    </location>
</feature>